<dbReference type="InterPro" id="IPR001650">
    <property type="entry name" value="Helicase_C-like"/>
</dbReference>
<dbReference type="Gene3D" id="3.40.50.300">
    <property type="entry name" value="P-loop containing nucleotide triphosphate hydrolases"/>
    <property type="match status" value="1"/>
</dbReference>
<keyword evidence="3" id="KW-0347">Helicase</keyword>
<accession>A0A7R8ZWR6</accession>
<dbReference type="PANTHER" id="PTHR47959:SF24">
    <property type="entry name" value="ATP-DEPENDENT RNA HELICASE"/>
    <property type="match status" value="1"/>
</dbReference>
<protein>
    <submittedName>
        <fullName evidence="5">Uncharacterized protein</fullName>
    </submittedName>
</protein>
<keyword evidence="4" id="KW-0067">ATP-binding</keyword>
<keyword evidence="2" id="KW-0378">Hydrolase</keyword>
<dbReference type="Pfam" id="PF00271">
    <property type="entry name" value="Helicase_C"/>
    <property type="match status" value="1"/>
</dbReference>
<evidence type="ECO:0000256" key="4">
    <source>
        <dbReference type="ARBA" id="ARBA00022840"/>
    </source>
</evidence>
<dbReference type="Gene3D" id="3.60.10.10">
    <property type="entry name" value="Endonuclease/exonuclease/phosphatase"/>
    <property type="match status" value="1"/>
</dbReference>
<dbReference type="Pfam" id="PF14529">
    <property type="entry name" value="Exo_endo_phos_2"/>
    <property type="match status" value="1"/>
</dbReference>
<reference evidence="5" key="1">
    <citation type="submission" date="2020-11" db="EMBL/GenBank/DDBJ databases">
        <authorList>
            <person name="Tran Van P."/>
        </authorList>
    </citation>
    <scope>NUCLEOTIDE SEQUENCE</scope>
</reference>
<dbReference type="SUPFAM" id="SSF56219">
    <property type="entry name" value="DNase I-like"/>
    <property type="match status" value="1"/>
</dbReference>
<gene>
    <name evidence="5" type="ORF">CTOB1V02_LOCUS12414</name>
</gene>
<organism evidence="5">
    <name type="scientific">Cyprideis torosa</name>
    <dbReference type="NCBI Taxonomy" id="163714"/>
    <lineage>
        <taxon>Eukaryota</taxon>
        <taxon>Metazoa</taxon>
        <taxon>Ecdysozoa</taxon>
        <taxon>Arthropoda</taxon>
        <taxon>Crustacea</taxon>
        <taxon>Oligostraca</taxon>
        <taxon>Ostracoda</taxon>
        <taxon>Podocopa</taxon>
        <taxon>Podocopida</taxon>
        <taxon>Cytherocopina</taxon>
        <taxon>Cytheroidea</taxon>
        <taxon>Cytherideidae</taxon>
        <taxon>Cyprideis</taxon>
    </lineage>
</organism>
<dbReference type="PANTHER" id="PTHR47959">
    <property type="entry name" value="ATP-DEPENDENT RNA HELICASE RHLE-RELATED"/>
    <property type="match status" value="1"/>
</dbReference>
<dbReference type="OrthoDB" id="8376869at2759"/>
<sequence length="403" mass="45667">MDIPLVDVVINYNVPKESSDYIHRVGRTARAGVGGKAITLVGKEDVPWLQRIERDIGVRLTEESLDDAEILKILTQVGVTRRDVLLRLEEEGFGERERINKRKEELMRGGGAKRTDRRMVSKQADDGRVMKKKKRRVKKSLKAEEISNHIAVELFFASVIGFYYLPDSDLDDIILDLAAVVTKCNPLLPIIIGGDLNLHHDSTAFNDLLRMISSFDISLLSNSRVPTFFGRRNSYRLDYTFASNSLSSASESVSRKVSSDHSPLRALAKFPRSRLVSDFTLQNPSVRLDLDECAAKLSDPVLLGLPEDELPEAIDNIFKDCVESSADRRPRSKRPWFSQCSYDLRRRCQSLHRLALKDSSMNSDFLIARTAYHRHLRAAKKEHVSAQTEDLIYSAKRQGLKVL</sequence>
<feature type="non-terminal residue" evidence="5">
    <location>
        <position position="403"/>
    </location>
</feature>
<dbReference type="InterPro" id="IPR005135">
    <property type="entry name" value="Endo/exonuclease/phosphatase"/>
</dbReference>
<dbReference type="SUPFAM" id="SSF52540">
    <property type="entry name" value="P-loop containing nucleoside triphosphate hydrolases"/>
    <property type="match status" value="1"/>
</dbReference>
<name>A0A7R8ZWR6_9CRUS</name>
<dbReference type="PROSITE" id="PS51194">
    <property type="entry name" value="HELICASE_CTER"/>
    <property type="match status" value="1"/>
</dbReference>
<dbReference type="GO" id="GO:0003724">
    <property type="term" value="F:RNA helicase activity"/>
    <property type="evidence" value="ECO:0007669"/>
    <property type="project" value="TreeGrafter"/>
</dbReference>
<dbReference type="GO" id="GO:0005524">
    <property type="term" value="F:ATP binding"/>
    <property type="evidence" value="ECO:0007669"/>
    <property type="project" value="UniProtKB-KW"/>
</dbReference>
<keyword evidence="1" id="KW-0547">Nucleotide-binding</keyword>
<evidence type="ECO:0000256" key="3">
    <source>
        <dbReference type="ARBA" id="ARBA00022806"/>
    </source>
</evidence>
<evidence type="ECO:0000256" key="1">
    <source>
        <dbReference type="ARBA" id="ARBA00022741"/>
    </source>
</evidence>
<proteinExistence type="predicted"/>
<dbReference type="InterPro" id="IPR027417">
    <property type="entry name" value="P-loop_NTPase"/>
</dbReference>
<dbReference type="InterPro" id="IPR036691">
    <property type="entry name" value="Endo/exonu/phosph_ase_sf"/>
</dbReference>
<evidence type="ECO:0000313" key="5">
    <source>
        <dbReference type="EMBL" id="CAD7234598.1"/>
    </source>
</evidence>
<dbReference type="EMBL" id="OB669183">
    <property type="protein sequence ID" value="CAD7234598.1"/>
    <property type="molecule type" value="Genomic_DNA"/>
</dbReference>
<dbReference type="InterPro" id="IPR050079">
    <property type="entry name" value="DEAD_box_RNA_helicase"/>
</dbReference>
<dbReference type="GO" id="GO:0016787">
    <property type="term" value="F:hydrolase activity"/>
    <property type="evidence" value="ECO:0007669"/>
    <property type="project" value="UniProtKB-KW"/>
</dbReference>
<dbReference type="GO" id="GO:0005829">
    <property type="term" value="C:cytosol"/>
    <property type="evidence" value="ECO:0007669"/>
    <property type="project" value="TreeGrafter"/>
</dbReference>
<dbReference type="AlphaFoldDB" id="A0A7R8ZWR6"/>
<evidence type="ECO:0000256" key="2">
    <source>
        <dbReference type="ARBA" id="ARBA00022801"/>
    </source>
</evidence>